<organism evidence="2 3">
    <name type="scientific">Platysternon megacephalum</name>
    <name type="common">big-headed turtle</name>
    <dbReference type="NCBI Taxonomy" id="55544"/>
    <lineage>
        <taxon>Eukaryota</taxon>
        <taxon>Metazoa</taxon>
        <taxon>Chordata</taxon>
        <taxon>Craniata</taxon>
        <taxon>Vertebrata</taxon>
        <taxon>Euteleostomi</taxon>
        <taxon>Archelosauria</taxon>
        <taxon>Testudinata</taxon>
        <taxon>Testudines</taxon>
        <taxon>Cryptodira</taxon>
        <taxon>Durocryptodira</taxon>
        <taxon>Testudinoidea</taxon>
        <taxon>Platysternidae</taxon>
        <taxon>Platysternon</taxon>
    </lineage>
</organism>
<accession>A0A4D9EJT0</accession>
<comment type="caution">
    <text evidence="2">The sequence shown here is derived from an EMBL/GenBank/DDBJ whole genome shotgun (WGS) entry which is preliminary data.</text>
</comment>
<dbReference type="PROSITE" id="PS50097">
    <property type="entry name" value="BTB"/>
    <property type="match status" value="1"/>
</dbReference>
<proteinExistence type="predicted"/>
<keyword evidence="3" id="KW-1185">Reference proteome</keyword>
<dbReference type="Gene3D" id="3.30.710.10">
    <property type="entry name" value="Potassium Channel Kv1.1, Chain A"/>
    <property type="match status" value="1"/>
</dbReference>
<dbReference type="InterPro" id="IPR000210">
    <property type="entry name" value="BTB/POZ_dom"/>
</dbReference>
<dbReference type="SUPFAM" id="SSF54695">
    <property type="entry name" value="POZ domain"/>
    <property type="match status" value="1"/>
</dbReference>
<gene>
    <name evidence="2" type="ORF">DR999_PMT10855</name>
</gene>
<dbReference type="PANTHER" id="PTHR45632">
    <property type="entry name" value="LD33804P"/>
    <property type="match status" value="1"/>
</dbReference>
<reference evidence="2 3" key="2">
    <citation type="submission" date="2019-04" db="EMBL/GenBank/DDBJ databases">
        <title>The genome sequence of big-headed turtle.</title>
        <authorList>
            <person name="Gong S."/>
        </authorList>
    </citation>
    <scope>NUCLEOTIDE SEQUENCE [LARGE SCALE GENOMIC DNA]</scope>
    <source>
        <strain evidence="2">DO16091913</strain>
        <tissue evidence="2">Muscle</tissue>
    </source>
</reference>
<feature type="domain" description="BTB" evidence="1">
    <location>
        <begin position="51"/>
        <end position="77"/>
    </location>
</feature>
<reference evidence="2 3" key="1">
    <citation type="submission" date="2019-04" db="EMBL/GenBank/DDBJ databases">
        <title>Draft genome of the big-headed turtle Platysternon megacephalum.</title>
        <authorList>
            <person name="Gong S."/>
        </authorList>
    </citation>
    <scope>NUCLEOTIDE SEQUENCE [LARGE SCALE GENOMIC DNA]</scope>
    <source>
        <strain evidence="2">DO16091913</strain>
        <tissue evidence="2">Muscle</tissue>
    </source>
</reference>
<evidence type="ECO:0000259" key="1">
    <source>
        <dbReference type="PROSITE" id="PS50097"/>
    </source>
</evidence>
<protein>
    <submittedName>
        <fullName evidence="2">Cohesin subunit SA-2-like</fullName>
    </submittedName>
</protein>
<evidence type="ECO:0000313" key="2">
    <source>
        <dbReference type="EMBL" id="TFK06540.1"/>
    </source>
</evidence>
<name>A0A4D9EJT0_9SAUR</name>
<evidence type="ECO:0000313" key="3">
    <source>
        <dbReference type="Proteomes" id="UP000297703"/>
    </source>
</evidence>
<dbReference type="STRING" id="55544.A0A4D9EJT0"/>
<dbReference type="Pfam" id="PF00651">
    <property type="entry name" value="BTB"/>
    <property type="match status" value="1"/>
</dbReference>
<sequence length="128" mass="13718">MAESGGAEFALERPSSMADKNSALKCTFSAPGHSTILLQGLASLRAQAQLLDVILTINNEAFQVHKVVLAACSDYFRLGPDISVKCKTQQLMPGTPRVAAVEGMWPKRSFRQNVSVTGQQHALCSSPS</sequence>
<dbReference type="OrthoDB" id="45365at2759"/>
<dbReference type="PANTHER" id="PTHR45632:SF13">
    <property type="entry name" value="KELCH-LIKE PROTEIN 26"/>
    <property type="match status" value="1"/>
</dbReference>
<dbReference type="InterPro" id="IPR011333">
    <property type="entry name" value="SKP1/BTB/POZ_sf"/>
</dbReference>
<dbReference type="AlphaFoldDB" id="A0A4D9EJT0"/>
<dbReference type="Proteomes" id="UP000297703">
    <property type="component" value="Unassembled WGS sequence"/>
</dbReference>
<dbReference type="EMBL" id="QXTE01000096">
    <property type="protein sequence ID" value="TFK06540.1"/>
    <property type="molecule type" value="Genomic_DNA"/>
</dbReference>